<feature type="active site" description="Proton acceptor" evidence="3">
    <location>
        <position position="345"/>
    </location>
</feature>
<dbReference type="GO" id="GO:0004301">
    <property type="term" value="F:epoxide hydrolase activity"/>
    <property type="evidence" value="ECO:0007669"/>
    <property type="project" value="TreeGrafter"/>
</dbReference>
<evidence type="ECO:0000256" key="3">
    <source>
        <dbReference type="PIRSR" id="PIRSR001112-1"/>
    </source>
</evidence>
<reference evidence="5" key="1">
    <citation type="submission" date="2021-03" db="EMBL/GenBank/DDBJ databases">
        <title>Revisited historic fungal species revealed as producer of novel bioactive compounds through whole genome sequencing and comparative genomics.</title>
        <authorList>
            <person name="Vignolle G.A."/>
            <person name="Hochenegger N."/>
            <person name="Mach R.L."/>
            <person name="Mach-Aigner A.R."/>
            <person name="Javad Rahimi M."/>
            <person name="Salim K.A."/>
            <person name="Chan C.M."/>
            <person name="Lim L.B.L."/>
            <person name="Cai F."/>
            <person name="Druzhinina I.S."/>
            <person name="U'Ren J.M."/>
            <person name="Derntl C."/>
        </authorList>
    </citation>
    <scope>NUCLEOTIDE SEQUENCE</scope>
    <source>
        <strain evidence="5">TUCIM 5799</strain>
    </source>
</reference>
<keyword evidence="6" id="KW-1185">Reference proteome</keyword>
<evidence type="ECO:0000259" key="4">
    <source>
        <dbReference type="Pfam" id="PF06441"/>
    </source>
</evidence>
<organism evidence="5 6">
    <name type="scientific">Neoarthrinium moseri</name>
    <dbReference type="NCBI Taxonomy" id="1658444"/>
    <lineage>
        <taxon>Eukaryota</taxon>
        <taxon>Fungi</taxon>
        <taxon>Dikarya</taxon>
        <taxon>Ascomycota</taxon>
        <taxon>Pezizomycotina</taxon>
        <taxon>Sordariomycetes</taxon>
        <taxon>Xylariomycetidae</taxon>
        <taxon>Amphisphaeriales</taxon>
        <taxon>Apiosporaceae</taxon>
        <taxon>Neoarthrinium</taxon>
    </lineage>
</organism>
<comment type="caution">
    <text evidence="5">The sequence shown here is derived from an EMBL/GenBank/DDBJ whole genome shotgun (WGS) entry which is preliminary data.</text>
</comment>
<dbReference type="GO" id="GO:0097176">
    <property type="term" value="P:epoxide metabolic process"/>
    <property type="evidence" value="ECO:0007669"/>
    <property type="project" value="TreeGrafter"/>
</dbReference>
<feature type="active site" description="Proton donor" evidence="3">
    <location>
        <position position="292"/>
    </location>
</feature>
<feature type="domain" description="Epoxide hydrolase N-terminal" evidence="4">
    <location>
        <begin position="17"/>
        <end position="128"/>
    </location>
</feature>
<dbReference type="PIRSF" id="PIRSF001112">
    <property type="entry name" value="Epoxide_hydrolase"/>
    <property type="match status" value="1"/>
</dbReference>
<dbReference type="AlphaFoldDB" id="A0A9P9W977"/>
<comment type="similarity">
    <text evidence="1">Belongs to the peptidase S33 family.</text>
</comment>
<dbReference type="InterPro" id="IPR010497">
    <property type="entry name" value="Epoxide_hydro_N"/>
</dbReference>
<dbReference type="Gene3D" id="3.40.50.1820">
    <property type="entry name" value="alpha/beta hydrolase"/>
    <property type="match status" value="2"/>
</dbReference>
<name>A0A9P9W977_9PEZI</name>
<dbReference type="InterPro" id="IPR016292">
    <property type="entry name" value="Epoxide_hydrolase"/>
</dbReference>
<evidence type="ECO:0000256" key="2">
    <source>
        <dbReference type="ARBA" id="ARBA00022801"/>
    </source>
</evidence>
<protein>
    <recommendedName>
        <fullName evidence="4">Epoxide hydrolase N-terminal domain-containing protein</fullName>
    </recommendedName>
</protein>
<evidence type="ECO:0000313" key="6">
    <source>
        <dbReference type="Proteomes" id="UP000829685"/>
    </source>
</evidence>
<dbReference type="Proteomes" id="UP000829685">
    <property type="component" value="Unassembled WGS sequence"/>
</dbReference>
<dbReference type="SUPFAM" id="SSF53474">
    <property type="entry name" value="alpha/beta-Hydrolases"/>
    <property type="match status" value="1"/>
</dbReference>
<dbReference type="InterPro" id="IPR029058">
    <property type="entry name" value="AB_hydrolase_fold"/>
</dbReference>
<dbReference type="EMBL" id="JAFIMR010000064">
    <property type="protein sequence ID" value="KAI1851829.1"/>
    <property type="molecule type" value="Genomic_DNA"/>
</dbReference>
<dbReference type="InterPro" id="IPR000639">
    <property type="entry name" value="Epox_hydrolase-like"/>
</dbReference>
<keyword evidence="2" id="KW-0378">Hydrolase</keyword>
<evidence type="ECO:0000256" key="1">
    <source>
        <dbReference type="ARBA" id="ARBA00010088"/>
    </source>
</evidence>
<dbReference type="PANTHER" id="PTHR21661">
    <property type="entry name" value="EPOXIDE HYDROLASE 1-RELATED"/>
    <property type="match status" value="1"/>
</dbReference>
<dbReference type="PRINTS" id="PR00412">
    <property type="entry name" value="EPOXHYDRLASE"/>
</dbReference>
<feature type="active site" description="Nucleophile" evidence="3">
    <location>
        <position position="197"/>
    </location>
</feature>
<dbReference type="PANTHER" id="PTHR21661:SF39">
    <property type="entry name" value="HYDROLASE, PUTATIVE (AFU_ORTHOLOGUE AFUA_3G08960)-RELATED"/>
    <property type="match status" value="1"/>
</dbReference>
<accession>A0A9P9W977</accession>
<gene>
    <name evidence="5" type="ORF">JX265_013186</name>
</gene>
<evidence type="ECO:0000313" key="5">
    <source>
        <dbReference type="EMBL" id="KAI1851829.1"/>
    </source>
</evidence>
<sequence>MAKNFSAIPPEARRTPEHFTLRIPDQDIIDFRNLLKLSRIGPETYYNRQENGQFGLLRKWLVQAKDALLKSDWRSVEDRINKFPNFTSHVNKPQGGSVVIHFIALFSNMPSAKPVIWLHGWPGSFLEFLPILDLLMTKYTPDTLPYHVVVPSLPGFGLSDDVCPVDAEPDIDTAAAILHELMLDLGFGGGYVASGGDIGSIIAKNMSHRAECKAVHVNLMLSAPTDPEIKAEYYSSPGESEHLQSPLALLAWMGEKYQEWVDPRHPLSLESILDVVSFYWLTSSFPRSVYPYRRHATNTGMLGMSKDTPFGYSYFSREVAFLPKKWIEENYPKLVFYRAHDKGGHFAAFEQPESFLNDLEDFLRSVSS</sequence>
<proteinExistence type="inferred from homology"/>
<dbReference type="Pfam" id="PF06441">
    <property type="entry name" value="EHN"/>
    <property type="match status" value="1"/>
</dbReference>